<protein>
    <submittedName>
        <fullName evidence="2">Virion assembly protein</fullName>
    </submittedName>
</protein>
<reference evidence="2 3" key="1">
    <citation type="journal article" name="Viruses">
        <title>Unlocking the Potential of 46 New Bacteriophages for Biocontrol of Dickeya Solani.</title>
        <authorList>
            <person name="Carstens A.B."/>
            <person name="Djurhuus A.M."/>
            <person name="Kot W."/>
            <person name="Jacobs-Sera D."/>
            <person name="Hatfull G.F."/>
            <person name="Hansen L.H."/>
        </authorList>
    </citation>
    <scope>NUCLEOTIDE SEQUENCE [LARGE SCALE GENOMIC DNA]</scope>
</reference>
<sequence>MGLFKKIKKAVKKTISNPVKVVKQVASGDIKGAVKTAAMAPVDDVKGSLDIAKAAGNEIGNGLSALKNAVMPSAPEIKNGAEPGTVAASDVQTPEEDKGDVETGDESGSEQRKNKATGKKSLTVARTSGGGINV</sequence>
<dbReference type="Proteomes" id="UP000246267">
    <property type="component" value="Segment"/>
</dbReference>
<name>A0A2S1GSL5_9CAUD</name>
<dbReference type="GeneID" id="54991462"/>
<dbReference type="KEGG" id="vg:54991462"/>
<evidence type="ECO:0000313" key="2">
    <source>
        <dbReference type="EMBL" id="AWD92384.1"/>
    </source>
</evidence>
<dbReference type="EMBL" id="MH059632">
    <property type="protein sequence ID" value="AWD92384.1"/>
    <property type="molecule type" value="Genomic_DNA"/>
</dbReference>
<accession>A0A2S1GSL5</accession>
<dbReference type="RefSeq" id="YP_009800956.1">
    <property type="nucleotide sequence ID" value="NC_047961.1"/>
</dbReference>
<keyword evidence="3" id="KW-1185">Reference proteome</keyword>
<evidence type="ECO:0000256" key="1">
    <source>
        <dbReference type="SAM" id="MobiDB-lite"/>
    </source>
</evidence>
<evidence type="ECO:0000313" key="3">
    <source>
        <dbReference type="Proteomes" id="UP000246267"/>
    </source>
</evidence>
<feature type="compositionally biased region" description="Acidic residues" evidence="1">
    <location>
        <begin position="93"/>
        <end position="108"/>
    </location>
</feature>
<proteinExistence type="predicted"/>
<organism evidence="2 3">
    <name type="scientific">Dickeya phage Dagda</name>
    <dbReference type="NCBI Taxonomy" id="2163630"/>
    <lineage>
        <taxon>Viruses</taxon>
        <taxon>Duplodnaviria</taxon>
        <taxon>Heunggongvirae</taxon>
        <taxon>Uroviricota</taxon>
        <taxon>Caudoviricetes</taxon>
        <taxon>Autographivirales</taxon>
        <taxon>Autotranscriptaviridae</taxon>
        <taxon>Studiervirinae</taxon>
        <taxon>Aarhusvirus</taxon>
        <taxon>Aarhusvirus dagda</taxon>
    </lineage>
</organism>
<feature type="region of interest" description="Disordered" evidence="1">
    <location>
        <begin position="74"/>
        <end position="134"/>
    </location>
</feature>